<name>A0ABR1NTG1_DIAER</name>
<dbReference type="InterPro" id="IPR012951">
    <property type="entry name" value="BBE"/>
</dbReference>
<feature type="signal peptide" evidence="3">
    <location>
        <begin position="1"/>
        <end position="20"/>
    </location>
</feature>
<evidence type="ECO:0000313" key="5">
    <source>
        <dbReference type="EMBL" id="KAK7714682.1"/>
    </source>
</evidence>
<comment type="caution">
    <text evidence="5">The sequence shown here is derived from an EMBL/GenBank/DDBJ whole genome shotgun (WGS) entry which is preliminary data.</text>
</comment>
<dbReference type="InterPro" id="IPR050432">
    <property type="entry name" value="FAD-linked_Oxidoreductases_BP"/>
</dbReference>
<evidence type="ECO:0000313" key="6">
    <source>
        <dbReference type="Proteomes" id="UP001430848"/>
    </source>
</evidence>
<dbReference type="InterPro" id="IPR036318">
    <property type="entry name" value="FAD-bd_PCMH-like_sf"/>
</dbReference>
<dbReference type="InterPro" id="IPR016166">
    <property type="entry name" value="FAD-bd_PCMH"/>
</dbReference>
<reference evidence="5 6" key="1">
    <citation type="submission" date="2024-02" db="EMBL/GenBank/DDBJ databases">
        <title>De novo assembly and annotation of 12 fungi associated with fruit tree decline syndrome in Ontario, Canada.</title>
        <authorList>
            <person name="Sulman M."/>
            <person name="Ellouze W."/>
            <person name="Ilyukhin E."/>
        </authorList>
    </citation>
    <scope>NUCLEOTIDE SEQUENCE [LARGE SCALE GENOMIC DNA]</scope>
    <source>
        <strain evidence="5 6">M169</strain>
    </source>
</reference>
<sequence>MEALRVSLCVGLLLATCSQAAPELFESEKEQLTAADIEALPSESSHLFDLGTLSSSQIGNRSCKVYPGDVDWPSDETWSALNQAVDGNLLKPHPRASVCYDGPYYDGAECSKISANWTNSYIHLEDPIEMFSPVYQGLTCSPPNIYDSKGCTAGGFPMYVINATTPKHVQAGVNFARNTGVRLVVKNTGHDFSGKSGGGESLSIWTRHFKEIQYIPEYQDEASGYTGAAFKCGTGVQAFEIYKAASEKGKVVVGGEGQTVGVMGGYIQGGGHSPLTSIYGTGADQVLAFEVVTPDGNFVTADFTQNTDLFWALRGGGGSTFGVATSVTVKAFPDVQTTAARFSFNTTAVGNETFWAGVRAYFDYFPTNADLGTYAYFVLLPNNPAQGVWTFQMTPFFAPNKTFDETKAILEPWLTQLDSLGIKIDPNITHYDSFYPAWVESFPLEVIQKVNVASGSRLFPRANFADPDLLNTTFSNIRLSSERNRVIVGFNIKATAPGGDPDNAVNPAWRENLLFALQSVRWSVNATAEQIWEARRGFTFGDMQRWRDVSPGAGSYLAESDRLEPDFQQAFYGDKYPRLLEIKRKYDPGDVFYAATAVGSEFWNVVTANTLPSENGRLCRVNSTTT</sequence>
<dbReference type="Gene3D" id="3.30.465.10">
    <property type="match status" value="2"/>
</dbReference>
<dbReference type="Pfam" id="PF01565">
    <property type="entry name" value="FAD_binding_4"/>
    <property type="match status" value="1"/>
</dbReference>
<dbReference type="InterPro" id="IPR006094">
    <property type="entry name" value="Oxid_FAD_bind_N"/>
</dbReference>
<protein>
    <recommendedName>
        <fullName evidence="4">FAD-binding PCMH-type domain-containing protein</fullName>
    </recommendedName>
</protein>
<proteinExistence type="inferred from homology"/>
<evidence type="ECO:0000259" key="4">
    <source>
        <dbReference type="PROSITE" id="PS51387"/>
    </source>
</evidence>
<feature type="domain" description="FAD-binding PCMH-type" evidence="4">
    <location>
        <begin position="153"/>
        <end position="334"/>
    </location>
</feature>
<organism evidence="5 6">
    <name type="scientific">Diaporthe eres</name>
    <name type="common">Phomopsis oblonga</name>
    <dbReference type="NCBI Taxonomy" id="83184"/>
    <lineage>
        <taxon>Eukaryota</taxon>
        <taxon>Fungi</taxon>
        <taxon>Dikarya</taxon>
        <taxon>Ascomycota</taxon>
        <taxon>Pezizomycotina</taxon>
        <taxon>Sordariomycetes</taxon>
        <taxon>Sordariomycetidae</taxon>
        <taxon>Diaporthales</taxon>
        <taxon>Diaporthaceae</taxon>
        <taxon>Diaporthe</taxon>
        <taxon>Diaporthe eres species complex</taxon>
    </lineage>
</organism>
<dbReference type="PROSITE" id="PS51387">
    <property type="entry name" value="FAD_PCMH"/>
    <property type="match status" value="1"/>
</dbReference>
<dbReference type="SUPFAM" id="SSF56176">
    <property type="entry name" value="FAD-binding/transporter-associated domain-like"/>
    <property type="match status" value="1"/>
</dbReference>
<evidence type="ECO:0000256" key="3">
    <source>
        <dbReference type="SAM" id="SignalP"/>
    </source>
</evidence>
<keyword evidence="6" id="KW-1185">Reference proteome</keyword>
<dbReference type="Proteomes" id="UP001430848">
    <property type="component" value="Unassembled WGS sequence"/>
</dbReference>
<comment type="similarity">
    <text evidence="1">Belongs to the oxygen-dependent FAD-linked oxidoreductase family.</text>
</comment>
<gene>
    <name evidence="5" type="ORF">SLS63_011656</name>
</gene>
<dbReference type="PANTHER" id="PTHR13878:SF91">
    <property type="entry name" value="FAD BINDING DOMAIN PROTEIN (AFU_ORTHOLOGUE AFUA_6G12070)-RELATED"/>
    <property type="match status" value="1"/>
</dbReference>
<keyword evidence="3" id="KW-0732">Signal</keyword>
<feature type="chain" id="PRO_5046420107" description="FAD-binding PCMH-type domain-containing protein" evidence="3">
    <location>
        <begin position="21"/>
        <end position="626"/>
    </location>
</feature>
<evidence type="ECO:0000256" key="1">
    <source>
        <dbReference type="ARBA" id="ARBA00005466"/>
    </source>
</evidence>
<dbReference type="InterPro" id="IPR016169">
    <property type="entry name" value="FAD-bd_PCMH_sub2"/>
</dbReference>
<accession>A0ABR1NTG1</accession>
<keyword evidence="2" id="KW-0560">Oxidoreductase</keyword>
<dbReference type="PANTHER" id="PTHR13878">
    <property type="entry name" value="GULONOLACTONE OXIDASE"/>
    <property type="match status" value="1"/>
</dbReference>
<dbReference type="EMBL" id="JAKNSF020000114">
    <property type="protein sequence ID" value="KAK7714682.1"/>
    <property type="molecule type" value="Genomic_DNA"/>
</dbReference>
<evidence type="ECO:0000256" key="2">
    <source>
        <dbReference type="ARBA" id="ARBA00023002"/>
    </source>
</evidence>
<dbReference type="Pfam" id="PF08031">
    <property type="entry name" value="BBE"/>
    <property type="match status" value="1"/>
</dbReference>